<dbReference type="AlphaFoldDB" id="A0AA39WRF1"/>
<protein>
    <submittedName>
        <fullName evidence="1">Glycosyltransferase family 8 protein</fullName>
    </submittedName>
</protein>
<evidence type="ECO:0000313" key="1">
    <source>
        <dbReference type="EMBL" id="KAK0620161.1"/>
    </source>
</evidence>
<accession>A0AA39WRF1</accession>
<dbReference type="Proteomes" id="UP001175000">
    <property type="component" value="Unassembled WGS sequence"/>
</dbReference>
<dbReference type="Gene3D" id="3.90.550.10">
    <property type="entry name" value="Spore Coat Polysaccharide Biosynthesis Protein SpsA, Chain A"/>
    <property type="match status" value="1"/>
</dbReference>
<dbReference type="EMBL" id="JAULSU010000004">
    <property type="protein sequence ID" value="KAK0620161.1"/>
    <property type="molecule type" value="Genomic_DNA"/>
</dbReference>
<organism evidence="1 2">
    <name type="scientific">Immersiella caudata</name>
    <dbReference type="NCBI Taxonomy" id="314043"/>
    <lineage>
        <taxon>Eukaryota</taxon>
        <taxon>Fungi</taxon>
        <taxon>Dikarya</taxon>
        <taxon>Ascomycota</taxon>
        <taxon>Pezizomycotina</taxon>
        <taxon>Sordariomycetes</taxon>
        <taxon>Sordariomycetidae</taxon>
        <taxon>Sordariales</taxon>
        <taxon>Lasiosphaeriaceae</taxon>
        <taxon>Immersiella</taxon>
    </lineage>
</organism>
<sequence>MLSSRTTRAGLVSTALIASLFIFAHRFDAVRGVEAAWRKGSDQFAVTVSPAVNWSRFAYVQYVTTDHYLCNSVMLFERLHQLGSKADRVMLYPDYMLDQHSNSPVSKTHNARLLIKARDEYNVKLVPIQVQFRKSADETWAESFTKLLVFNQTQYSRVIHLDSDSTLLSHMDELFLSPPAPIAMPNAYWLYPKKPMLSSQIMLIQPSETEFARVMEAFHNAGVDDYDMDILDHLYRDTALVLPHRPYDLLTSEFRRAPDMHTKYLGSNDEVWDPVAILNEAKYLHFSDWPIPKPWLASSAGMRAEMQPKCYNVNGAEDCVDKEIWNAIYGDFNVRREVCFC</sequence>
<proteinExistence type="predicted"/>
<name>A0AA39WRF1_9PEZI</name>
<gene>
    <name evidence="1" type="ORF">B0T14DRAFT_431006</name>
</gene>
<dbReference type="PANTHER" id="PTHR11183">
    <property type="entry name" value="GLYCOGENIN SUBFAMILY MEMBER"/>
    <property type="match status" value="1"/>
</dbReference>
<comment type="caution">
    <text evidence="1">The sequence shown here is derived from an EMBL/GenBank/DDBJ whole genome shotgun (WGS) entry which is preliminary data.</text>
</comment>
<dbReference type="InterPro" id="IPR029044">
    <property type="entry name" value="Nucleotide-diphossugar_trans"/>
</dbReference>
<evidence type="ECO:0000313" key="2">
    <source>
        <dbReference type="Proteomes" id="UP001175000"/>
    </source>
</evidence>
<dbReference type="InterPro" id="IPR050587">
    <property type="entry name" value="GNT1/Glycosyltrans_8"/>
</dbReference>
<keyword evidence="2" id="KW-1185">Reference proteome</keyword>
<dbReference type="SUPFAM" id="SSF53448">
    <property type="entry name" value="Nucleotide-diphospho-sugar transferases"/>
    <property type="match status" value="1"/>
</dbReference>
<reference evidence="1" key="1">
    <citation type="submission" date="2023-06" db="EMBL/GenBank/DDBJ databases">
        <title>Genome-scale phylogeny and comparative genomics of the fungal order Sordariales.</title>
        <authorList>
            <consortium name="Lawrence Berkeley National Laboratory"/>
            <person name="Hensen N."/>
            <person name="Bonometti L."/>
            <person name="Westerberg I."/>
            <person name="Brannstrom I.O."/>
            <person name="Guillou S."/>
            <person name="Cros-Aarteil S."/>
            <person name="Calhoun S."/>
            <person name="Haridas S."/>
            <person name="Kuo A."/>
            <person name="Mondo S."/>
            <person name="Pangilinan J."/>
            <person name="Riley R."/>
            <person name="Labutti K."/>
            <person name="Andreopoulos B."/>
            <person name="Lipzen A."/>
            <person name="Chen C."/>
            <person name="Yanf M."/>
            <person name="Daum C."/>
            <person name="Ng V."/>
            <person name="Clum A."/>
            <person name="Steindorff A."/>
            <person name="Ohm R."/>
            <person name="Martin F."/>
            <person name="Silar P."/>
            <person name="Natvig D."/>
            <person name="Lalanne C."/>
            <person name="Gautier V."/>
            <person name="Ament-Velasquez S.L."/>
            <person name="Kruys A."/>
            <person name="Hutchinson M.I."/>
            <person name="Powell A.J."/>
            <person name="Barry K."/>
            <person name="Miller A.N."/>
            <person name="Grigoriev I.V."/>
            <person name="Debuchy R."/>
            <person name="Gladieux P."/>
            <person name="Thoren M.H."/>
            <person name="Johannesson H."/>
        </authorList>
    </citation>
    <scope>NUCLEOTIDE SEQUENCE</scope>
    <source>
        <strain evidence="1">CBS 606.72</strain>
    </source>
</reference>